<dbReference type="InterPro" id="IPR026881">
    <property type="entry name" value="WYL_dom"/>
</dbReference>
<dbReference type="PROSITE" id="PS51000">
    <property type="entry name" value="HTH_DEOR_2"/>
    <property type="match status" value="1"/>
</dbReference>
<dbReference type="InterPro" id="IPR036390">
    <property type="entry name" value="WH_DNA-bd_sf"/>
</dbReference>
<evidence type="ECO:0000256" key="2">
    <source>
        <dbReference type="ARBA" id="ARBA00023163"/>
    </source>
</evidence>
<dbReference type="PROSITE" id="PS52050">
    <property type="entry name" value="WYL"/>
    <property type="match status" value="1"/>
</dbReference>
<dbReference type="PIRSF" id="PIRSF016838">
    <property type="entry name" value="PafC"/>
    <property type="match status" value="1"/>
</dbReference>
<dbReference type="InterPro" id="IPR013196">
    <property type="entry name" value="HTH_11"/>
</dbReference>
<dbReference type="PANTHER" id="PTHR34580">
    <property type="match status" value="1"/>
</dbReference>
<sequence length="332" mass="36587">MRADRLVSLVLLLRQRGRMTASTLARELEVSTRTVLRDIEALSAAGVPVYAERGRHGGFALLPGFRTELTGLNHDEALALLTAGSGRGERVFGLGPALASAMRKVVDALPENHRATASDAARRFLVEPETDLLPRRPATEEVPGSTMTVIRRAVLAGHRLRIHYAATDQAPQWRTVDPIGLVTVRDRGYLLATRSGADRTYRLSRVLAAEELPEPARRPHRVDLDRAWRERCARFLSGGHIAVLVRVNPQRREDLLSTAVAVRAAEPGTDGWLRLEATYQDVRHAEWALWQLGTDAEALAPEPLRVSLRDRAAAMAAQYGRAPRSDGPAEPR</sequence>
<dbReference type="InterPro" id="IPR036388">
    <property type="entry name" value="WH-like_DNA-bd_sf"/>
</dbReference>
<dbReference type="Proteomes" id="UP001601627">
    <property type="component" value="Unassembled WGS sequence"/>
</dbReference>
<dbReference type="Pfam" id="PF13280">
    <property type="entry name" value="WYL"/>
    <property type="match status" value="1"/>
</dbReference>
<dbReference type="Gene3D" id="1.10.10.10">
    <property type="entry name" value="Winged helix-like DNA-binding domain superfamily/Winged helix DNA-binding domain"/>
    <property type="match status" value="1"/>
</dbReference>
<evidence type="ECO:0000256" key="1">
    <source>
        <dbReference type="ARBA" id="ARBA00023015"/>
    </source>
</evidence>
<reference evidence="4 5" key="1">
    <citation type="submission" date="2024-09" db="EMBL/GenBank/DDBJ databases">
        <title>The Natural Products Discovery Center: Release of the First 8490 Sequenced Strains for Exploring Actinobacteria Biosynthetic Diversity.</title>
        <authorList>
            <person name="Kalkreuter E."/>
            <person name="Kautsar S.A."/>
            <person name="Yang D."/>
            <person name="Bader C.D."/>
            <person name="Teijaro C.N."/>
            <person name="Fluegel L."/>
            <person name="Davis C.M."/>
            <person name="Simpson J.R."/>
            <person name="Lauterbach L."/>
            <person name="Steele A.D."/>
            <person name="Gui C."/>
            <person name="Meng S."/>
            <person name="Li G."/>
            <person name="Viehrig K."/>
            <person name="Ye F."/>
            <person name="Su P."/>
            <person name="Kiefer A.F."/>
            <person name="Nichols A."/>
            <person name="Cepeda A.J."/>
            <person name="Yan W."/>
            <person name="Fan B."/>
            <person name="Jiang Y."/>
            <person name="Adhikari A."/>
            <person name="Zheng C.-J."/>
            <person name="Schuster L."/>
            <person name="Cowan T.M."/>
            <person name="Smanski M.J."/>
            <person name="Chevrette M.G."/>
            <person name="De Carvalho L.P.S."/>
            <person name="Shen B."/>
        </authorList>
    </citation>
    <scope>NUCLEOTIDE SEQUENCE [LARGE SCALE GENOMIC DNA]</scope>
    <source>
        <strain evidence="4 5">NPDC058328</strain>
    </source>
</reference>
<dbReference type="InterPro" id="IPR001034">
    <property type="entry name" value="DeoR_HTH"/>
</dbReference>
<dbReference type="InterPro" id="IPR051534">
    <property type="entry name" value="CBASS_pafABC_assoc_protein"/>
</dbReference>
<keyword evidence="5" id="KW-1185">Reference proteome</keyword>
<evidence type="ECO:0000313" key="4">
    <source>
        <dbReference type="EMBL" id="MFF1272566.1"/>
    </source>
</evidence>
<dbReference type="PANTHER" id="PTHR34580:SF1">
    <property type="entry name" value="PROTEIN PAFC"/>
    <property type="match status" value="1"/>
</dbReference>
<keyword evidence="2" id="KW-0804">Transcription</keyword>
<evidence type="ECO:0000313" key="5">
    <source>
        <dbReference type="Proteomes" id="UP001601627"/>
    </source>
</evidence>
<accession>A0ABW6Q078</accession>
<keyword evidence="1" id="KW-0805">Transcription regulation</keyword>
<dbReference type="Pfam" id="PF08279">
    <property type="entry name" value="HTH_11"/>
    <property type="match status" value="1"/>
</dbReference>
<evidence type="ECO:0000259" key="3">
    <source>
        <dbReference type="PROSITE" id="PS51000"/>
    </source>
</evidence>
<dbReference type="EMBL" id="JBHVZQ010000002">
    <property type="protein sequence ID" value="MFF1272566.1"/>
    <property type="molecule type" value="Genomic_DNA"/>
</dbReference>
<dbReference type="InterPro" id="IPR028349">
    <property type="entry name" value="PafC-like"/>
</dbReference>
<dbReference type="SUPFAM" id="SSF46785">
    <property type="entry name" value="Winged helix' DNA-binding domain"/>
    <property type="match status" value="1"/>
</dbReference>
<dbReference type="Pfam" id="PF25583">
    <property type="entry name" value="WCX"/>
    <property type="match status" value="1"/>
</dbReference>
<name>A0ABW6Q078_9ACTN</name>
<dbReference type="RefSeq" id="WP_388233045.1">
    <property type="nucleotide sequence ID" value="NZ_JBHVZQ010000002.1"/>
</dbReference>
<organism evidence="4 5">
    <name type="scientific">Streptomyces marokkonensis</name>
    <dbReference type="NCBI Taxonomy" id="324855"/>
    <lineage>
        <taxon>Bacteria</taxon>
        <taxon>Bacillati</taxon>
        <taxon>Actinomycetota</taxon>
        <taxon>Actinomycetes</taxon>
        <taxon>Kitasatosporales</taxon>
        <taxon>Streptomycetaceae</taxon>
        <taxon>Streptomyces</taxon>
    </lineage>
</organism>
<proteinExistence type="predicted"/>
<comment type="caution">
    <text evidence="4">The sequence shown here is derived from an EMBL/GenBank/DDBJ whole genome shotgun (WGS) entry which is preliminary data.</text>
</comment>
<feature type="domain" description="HTH deoR-type" evidence="3">
    <location>
        <begin position="2"/>
        <end position="61"/>
    </location>
</feature>
<gene>
    <name evidence="4" type="ORF">ACFVZC_03975</name>
</gene>
<dbReference type="InterPro" id="IPR057727">
    <property type="entry name" value="WCX_dom"/>
</dbReference>
<protein>
    <submittedName>
        <fullName evidence="4">Helix-turn-helix transcriptional regulator</fullName>
    </submittedName>
</protein>